<dbReference type="HOGENOM" id="CLU_046130_1_1_7"/>
<dbReference type="EMBL" id="CP001804">
    <property type="protein sequence ID" value="ACY18027.1"/>
    <property type="molecule type" value="Genomic_DNA"/>
</dbReference>
<evidence type="ECO:0000256" key="5">
    <source>
        <dbReference type="ARBA" id="ARBA00022553"/>
    </source>
</evidence>
<dbReference type="PRINTS" id="PR00344">
    <property type="entry name" value="BCTRLSENSOR"/>
</dbReference>
<dbReference type="SUPFAM" id="SSF55874">
    <property type="entry name" value="ATPase domain of HSP90 chaperone/DNA topoisomerase II/histidine kinase"/>
    <property type="match status" value="1"/>
</dbReference>
<evidence type="ECO:0000313" key="14">
    <source>
        <dbReference type="Proteomes" id="UP000001880"/>
    </source>
</evidence>
<gene>
    <name evidence="13" type="ordered locus">Hoch_5544</name>
</gene>
<keyword evidence="6" id="KW-0808">Transferase</keyword>
<keyword evidence="14" id="KW-1185">Reference proteome</keyword>
<dbReference type="GO" id="GO:0005524">
    <property type="term" value="F:ATP binding"/>
    <property type="evidence" value="ECO:0007669"/>
    <property type="project" value="UniProtKB-KW"/>
</dbReference>
<dbReference type="GO" id="GO:0005886">
    <property type="term" value="C:plasma membrane"/>
    <property type="evidence" value="ECO:0007669"/>
    <property type="project" value="UniProtKB-SubCell"/>
</dbReference>
<keyword evidence="11" id="KW-0812">Transmembrane</keyword>
<evidence type="ECO:0000256" key="11">
    <source>
        <dbReference type="SAM" id="Phobius"/>
    </source>
</evidence>
<dbReference type="GO" id="GO:0000155">
    <property type="term" value="F:phosphorelay sensor kinase activity"/>
    <property type="evidence" value="ECO:0007669"/>
    <property type="project" value="InterPro"/>
</dbReference>
<dbReference type="PANTHER" id="PTHR44936:SF10">
    <property type="entry name" value="SENSOR PROTEIN RSTB"/>
    <property type="match status" value="1"/>
</dbReference>
<keyword evidence="9" id="KW-0067">ATP-binding</keyword>
<evidence type="ECO:0000256" key="7">
    <source>
        <dbReference type="ARBA" id="ARBA00022741"/>
    </source>
</evidence>
<keyword evidence="11" id="KW-0472">Membrane</keyword>
<dbReference type="Pfam" id="PF02518">
    <property type="entry name" value="HATPase_c"/>
    <property type="match status" value="1"/>
</dbReference>
<feature type="domain" description="Histidine kinase" evidence="12">
    <location>
        <begin position="211"/>
        <end position="420"/>
    </location>
</feature>
<dbReference type="Proteomes" id="UP000001880">
    <property type="component" value="Chromosome"/>
</dbReference>
<accession>D0LZP8</accession>
<keyword evidence="10" id="KW-0175">Coiled coil</keyword>
<evidence type="ECO:0000259" key="12">
    <source>
        <dbReference type="PROSITE" id="PS50109"/>
    </source>
</evidence>
<dbReference type="eggNOG" id="COG4191">
    <property type="taxonomic scope" value="Bacteria"/>
</dbReference>
<keyword evidence="4" id="KW-1003">Cell membrane</keyword>
<dbReference type="RefSeq" id="WP_012830619.1">
    <property type="nucleotide sequence ID" value="NC_013440.1"/>
</dbReference>
<feature type="transmembrane region" description="Helical" evidence="11">
    <location>
        <begin position="83"/>
        <end position="101"/>
    </location>
</feature>
<organism evidence="13 14">
    <name type="scientific">Haliangium ochraceum (strain DSM 14365 / JCM 11303 / SMP-2)</name>
    <dbReference type="NCBI Taxonomy" id="502025"/>
    <lineage>
        <taxon>Bacteria</taxon>
        <taxon>Pseudomonadati</taxon>
        <taxon>Myxococcota</taxon>
        <taxon>Polyangia</taxon>
        <taxon>Haliangiales</taxon>
        <taxon>Kofleriaceae</taxon>
        <taxon>Haliangium</taxon>
    </lineage>
</organism>
<dbReference type="InterPro" id="IPR003594">
    <property type="entry name" value="HATPase_dom"/>
</dbReference>
<name>D0LZP8_HALO1</name>
<evidence type="ECO:0000256" key="8">
    <source>
        <dbReference type="ARBA" id="ARBA00022777"/>
    </source>
</evidence>
<comment type="subcellular location">
    <subcellularLocation>
        <location evidence="2">Cell membrane</location>
        <topology evidence="2">Multi-pass membrane protein</topology>
    </subcellularLocation>
</comment>
<dbReference type="PANTHER" id="PTHR44936">
    <property type="entry name" value="SENSOR PROTEIN CREC"/>
    <property type="match status" value="1"/>
</dbReference>
<dbReference type="InterPro" id="IPR036890">
    <property type="entry name" value="HATPase_C_sf"/>
</dbReference>
<dbReference type="AlphaFoldDB" id="D0LZP8"/>
<dbReference type="InterPro" id="IPR005467">
    <property type="entry name" value="His_kinase_dom"/>
</dbReference>
<dbReference type="InterPro" id="IPR036097">
    <property type="entry name" value="HisK_dim/P_sf"/>
</dbReference>
<keyword evidence="7" id="KW-0547">Nucleotide-binding</keyword>
<evidence type="ECO:0000256" key="6">
    <source>
        <dbReference type="ARBA" id="ARBA00022679"/>
    </source>
</evidence>
<keyword evidence="8 13" id="KW-0418">Kinase</keyword>
<comment type="catalytic activity">
    <reaction evidence="1">
        <text>ATP + protein L-histidine = ADP + protein N-phospho-L-histidine.</text>
        <dbReference type="EC" id="2.7.13.3"/>
    </reaction>
</comment>
<evidence type="ECO:0000256" key="3">
    <source>
        <dbReference type="ARBA" id="ARBA00012438"/>
    </source>
</evidence>
<reference evidence="13 14" key="1">
    <citation type="journal article" date="2010" name="Stand. Genomic Sci.">
        <title>Complete genome sequence of Haliangium ochraceum type strain (SMP-2).</title>
        <authorList>
            <consortium name="US DOE Joint Genome Institute (JGI-PGF)"/>
            <person name="Ivanova N."/>
            <person name="Daum C."/>
            <person name="Lang E."/>
            <person name="Abt B."/>
            <person name="Kopitz M."/>
            <person name="Saunders E."/>
            <person name="Lapidus A."/>
            <person name="Lucas S."/>
            <person name="Glavina Del Rio T."/>
            <person name="Nolan M."/>
            <person name="Tice H."/>
            <person name="Copeland A."/>
            <person name="Cheng J.F."/>
            <person name="Chen F."/>
            <person name="Bruce D."/>
            <person name="Goodwin L."/>
            <person name="Pitluck S."/>
            <person name="Mavromatis K."/>
            <person name="Pati A."/>
            <person name="Mikhailova N."/>
            <person name="Chen A."/>
            <person name="Palaniappan K."/>
            <person name="Land M."/>
            <person name="Hauser L."/>
            <person name="Chang Y.J."/>
            <person name="Jeffries C.D."/>
            <person name="Detter J.C."/>
            <person name="Brettin T."/>
            <person name="Rohde M."/>
            <person name="Goker M."/>
            <person name="Bristow J."/>
            <person name="Markowitz V."/>
            <person name="Eisen J.A."/>
            <person name="Hugenholtz P."/>
            <person name="Kyrpides N.C."/>
            <person name="Klenk H.P."/>
        </authorList>
    </citation>
    <scope>NUCLEOTIDE SEQUENCE [LARGE SCALE GENOMIC DNA]</scope>
    <source>
        <strain evidence="14">DSM 14365 / CIP 107738 / JCM 11303 / AJ 13395 / SMP-2</strain>
    </source>
</reference>
<dbReference type="Pfam" id="PF25323">
    <property type="entry name" value="6TM_PilS"/>
    <property type="match status" value="1"/>
</dbReference>
<dbReference type="InterPro" id="IPR003661">
    <property type="entry name" value="HisK_dim/P_dom"/>
</dbReference>
<dbReference type="SMART" id="SM00387">
    <property type="entry name" value="HATPase_c"/>
    <property type="match status" value="1"/>
</dbReference>
<dbReference type="STRING" id="502025.Hoch_5544"/>
<protein>
    <recommendedName>
        <fullName evidence="3">histidine kinase</fullName>
        <ecNumber evidence="3">2.7.13.3</ecNumber>
    </recommendedName>
</protein>
<dbReference type="Gene3D" id="3.30.565.10">
    <property type="entry name" value="Histidine kinase-like ATPase, C-terminal domain"/>
    <property type="match status" value="1"/>
</dbReference>
<dbReference type="InterPro" id="IPR004358">
    <property type="entry name" value="Sig_transdc_His_kin-like_C"/>
</dbReference>
<sequence length="420" mass="44598">MTARFSGSFSIIPDRNRLNFSWLIKLRWAQIAGQLATVLGVAGFVAVPLPLMPLIGLVVLGAVSNLVATLWHRSHSDVDEWHLAVLMALDVALLTGLLYLTGGPHNPFSFLYLVQIALAAVVLRAHWTWMLVALSVGAFGGLVLLHRPLEGQEAVRDQGTWVALGVAAGFIVHFLRRVTAALTAQERELAQTRAQAARQERLASLATMAAGAAHELSTPLGTIALVAKELSRALERSGDEALIDDARLIREQVARCRTILDQMSGGPGEHLVEGSELLTVEDLVRESLVGVRAGATVRLDLPANAATATLELPPRTAVQALRSIINNAKDASPPEREVVIAATRAGAKVDIEVIDHGTGMSPSVLARVGEPFFTTKEPGAGMGLGLFLARAVIESAGGTVRIDSQPEQGTCVTIVLPARG</sequence>
<keyword evidence="5" id="KW-0597">Phosphoprotein</keyword>
<evidence type="ECO:0000256" key="2">
    <source>
        <dbReference type="ARBA" id="ARBA00004651"/>
    </source>
</evidence>
<dbReference type="EC" id="2.7.13.3" evidence="3"/>
<evidence type="ECO:0000313" key="13">
    <source>
        <dbReference type="EMBL" id="ACY18027.1"/>
    </source>
</evidence>
<dbReference type="PROSITE" id="PS50109">
    <property type="entry name" value="HIS_KIN"/>
    <property type="match status" value="1"/>
</dbReference>
<dbReference type="KEGG" id="hoh:Hoch_5544"/>
<evidence type="ECO:0000256" key="4">
    <source>
        <dbReference type="ARBA" id="ARBA00022475"/>
    </source>
</evidence>
<evidence type="ECO:0000256" key="10">
    <source>
        <dbReference type="SAM" id="Coils"/>
    </source>
</evidence>
<feature type="transmembrane region" description="Helical" evidence="11">
    <location>
        <begin position="128"/>
        <end position="146"/>
    </location>
</feature>
<evidence type="ECO:0000256" key="1">
    <source>
        <dbReference type="ARBA" id="ARBA00000085"/>
    </source>
</evidence>
<dbReference type="CDD" id="cd00082">
    <property type="entry name" value="HisKA"/>
    <property type="match status" value="1"/>
</dbReference>
<feature type="coiled-coil region" evidence="10">
    <location>
        <begin position="175"/>
        <end position="202"/>
    </location>
</feature>
<dbReference type="Gene3D" id="1.10.287.130">
    <property type="match status" value="1"/>
</dbReference>
<proteinExistence type="predicted"/>
<dbReference type="InterPro" id="IPR050980">
    <property type="entry name" value="2C_sensor_his_kinase"/>
</dbReference>
<keyword evidence="11" id="KW-1133">Transmembrane helix</keyword>
<evidence type="ECO:0000256" key="9">
    <source>
        <dbReference type="ARBA" id="ARBA00022840"/>
    </source>
</evidence>
<feature type="transmembrane region" description="Helical" evidence="11">
    <location>
        <begin position="158"/>
        <end position="175"/>
    </location>
</feature>
<dbReference type="SUPFAM" id="SSF47384">
    <property type="entry name" value="Homodimeric domain of signal transducing histidine kinase"/>
    <property type="match status" value="1"/>
</dbReference>